<dbReference type="AlphaFoldDB" id="A0A6C0B153"/>
<dbReference type="EMBL" id="MN739044">
    <property type="protein sequence ID" value="QHS85501.1"/>
    <property type="molecule type" value="Genomic_DNA"/>
</dbReference>
<reference evidence="1" key="1">
    <citation type="journal article" date="2020" name="Nature">
        <title>Giant virus diversity and host interactions through global metagenomics.</title>
        <authorList>
            <person name="Schulz F."/>
            <person name="Roux S."/>
            <person name="Paez-Espino D."/>
            <person name="Jungbluth S."/>
            <person name="Walsh D.A."/>
            <person name="Denef V.J."/>
            <person name="McMahon K.D."/>
            <person name="Konstantinidis K.T."/>
            <person name="Eloe-Fadrosh E.A."/>
            <person name="Kyrpides N.C."/>
            <person name="Woyke T."/>
        </authorList>
    </citation>
    <scope>NUCLEOTIDE SEQUENCE</scope>
    <source>
        <strain evidence="1">GVMAG-M-3300009182-78</strain>
    </source>
</reference>
<sequence length="111" mass="13342">MHKTRNHRGKHGKTMKHREPCCPATMHWLNKWFEEMFEKLGWMVLAKARGHKDKIISYMKSLYRLRKALRQKIEKVHEVDRKNDLEIMHHNLDILIAHAERDFGDQMKGGL</sequence>
<accession>A0A6C0B153</accession>
<protein>
    <submittedName>
        <fullName evidence="1">Uncharacterized protein</fullName>
    </submittedName>
</protein>
<proteinExistence type="predicted"/>
<organism evidence="1">
    <name type="scientific">viral metagenome</name>
    <dbReference type="NCBI Taxonomy" id="1070528"/>
    <lineage>
        <taxon>unclassified sequences</taxon>
        <taxon>metagenomes</taxon>
        <taxon>organismal metagenomes</taxon>
    </lineage>
</organism>
<name>A0A6C0B153_9ZZZZ</name>
<evidence type="ECO:0000313" key="1">
    <source>
        <dbReference type="EMBL" id="QHS85501.1"/>
    </source>
</evidence>